<dbReference type="RefSeq" id="WP_191741568.1">
    <property type="nucleotide sequence ID" value="NZ_JACSQB010000157.1"/>
</dbReference>
<comment type="caution">
    <text evidence="2">The sequence shown here is derived from an EMBL/GenBank/DDBJ whole genome shotgun (WGS) entry which is preliminary data.</text>
</comment>
<evidence type="ECO:0000313" key="2">
    <source>
        <dbReference type="EMBL" id="MBD8048623.1"/>
    </source>
</evidence>
<dbReference type="Gene3D" id="3.90.1640.30">
    <property type="match status" value="1"/>
</dbReference>
<protein>
    <submittedName>
        <fullName evidence="2">Delta(24)-sterol C-methyltransferase</fullName>
    </submittedName>
</protein>
<dbReference type="PANTHER" id="PTHR30255">
    <property type="entry name" value="SINGLE-STRANDED-DNA-SPECIFIC EXONUCLEASE RECJ"/>
    <property type="match status" value="1"/>
</dbReference>
<dbReference type="SUPFAM" id="SSF64182">
    <property type="entry name" value="DHH phosphoesterases"/>
    <property type="match status" value="1"/>
</dbReference>
<name>A0ABR8YX86_9CLOT</name>
<evidence type="ECO:0000313" key="3">
    <source>
        <dbReference type="Proteomes" id="UP000627166"/>
    </source>
</evidence>
<keyword evidence="3" id="KW-1185">Reference proteome</keyword>
<gene>
    <name evidence="2" type="ORF">H9637_16565</name>
</gene>
<reference evidence="2 3" key="1">
    <citation type="submission" date="2020-08" db="EMBL/GenBank/DDBJ databases">
        <title>A Genomic Blueprint of the Chicken Gut Microbiome.</title>
        <authorList>
            <person name="Gilroy R."/>
            <person name="Ravi A."/>
            <person name="Getino M."/>
            <person name="Pursley I."/>
            <person name="Horton D.L."/>
            <person name="Alikhan N.-F."/>
            <person name="Baker D."/>
            <person name="Gharbi K."/>
            <person name="Hall N."/>
            <person name="Watson M."/>
            <person name="Adriaenssens E.M."/>
            <person name="Foster-Nyarko E."/>
            <person name="Jarju S."/>
            <person name="Secka A."/>
            <person name="Antonio M."/>
            <person name="Oren A."/>
            <person name="Chaudhuri R."/>
            <person name="La Ragione R.M."/>
            <person name="Hildebrand F."/>
            <person name="Pallen M.J."/>
        </authorList>
    </citation>
    <scope>NUCLEOTIDE SEQUENCE [LARGE SCALE GENOMIC DNA]</scope>
    <source>
        <strain evidence="2 3">N37</strain>
    </source>
</reference>
<dbReference type="InterPro" id="IPR001667">
    <property type="entry name" value="DDH_dom"/>
</dbReference>
<sequence length="294" mass="33678">MEEHHIKNTYNPLLLKGMKNALRRIIKAINEREKIVVYGYYDFDSITAISLLILVLKYLNADVEYFQPNEARVNRNLNDNDIQNYIKYLGADLVITVGSTVNSKKEVELCKELNIDIIVTDYHKNVNDIEDVIVVNPNQNGCKYPFKNLSAVGVAYKLAQTISSYYEMSCINKYIDLVMLGTLSKGIPIVGENSYIVEEGLKQVSYTNNYGIRALLDDNNVNNIEEFINSNLTVDIFPKSNSMGRIDNAKIAIELFTTSDSYRAKQISKYLYNEIKRNNKLINKEEIQMNLQIV</sequence>
<dbReference type="InterPro" id="IPR051673">
    <property type="entry name" value="SSDNA_exonuclease_RecJ"/>
</dbReference>
<organism evidence="2 3">
    <name type="scientific">Clostridium faecium</name>
    <dbReference type="NCBI Taxonomy" id="2762223"/>
    <lineage>
        <taxon>Bacteria</taxon>
        <taxon>Bacillati</taxon>
        <taxon>Bacillota</taxon>
        <taxon>Clostridia</taxon>
        <taxon>Eubacteriales</taxon>
        <taxon>Clostridiaceae</taxon>
        <taxon>Clostridium</taxon>
    </lineage>
</organism>
<dbReference type="PANTHER" id="PTHR30255:SF2">
    <property type="entry name" value="SINGLE-STRANDED-DNA-SPECIFIC EXONUCLEASE RECJ"/>
    <property type="match status" value="1"/>
</dbReference>
<proteinExistence type="predicted"/>
<dbReference type="EMBL" id="JACSQB010000157">
    <property type="protein sequence ID" value="MBD8048623.1"/>
    <property type="molecule type" value="Genomic_DNA"/>
</dbReference>
<accession>A0ABR8YX86</accession>
<dbReference type="InterPro" id="IPR038763">
    <property type="entry name" value="DHH_sf"/>
</dbReference>
<dbReference type="Proteomes" id="UP000627166">
    <property type="component" value="Unassembled WGS sequence"/>
</dbReference>
<dbReference type="Pfam" id="PF01368">
    <property type="entry name" value="DHH"/>
    <property type="match status" value="1"/>
</dbReference>
<feature type="domain" description="DDH" evidence="1">
    <location>
        <begin position="34"/>
        <end position="182"/>
    </location>
</feature>
<evidence type="ECO:0000259" key="1">
    <source>
        <dbReference type="Pfam" id="PF01368"/>
    </source>
</evidence>